<dbReference type="Pfam" id="PF13921">
    <property type="entry name" value="Myb_DNA-bind_6"/>
    <property type="match status" value="1"/>
</dbReference>
<dbReference type="GO" id="GO:0005634">
    <property type="term" value="C:nucleus"/>
    <property type="evidence" value="ECO:0007669"/>
    <property type="project" value="UniProtKB-SubCell"/>
</dbReference>
<proteinExistence type="predicted"/>
<evidence type="ECO:0000313" key="8">
    <source>
        <dbReference type="Proteomes" id="UP000769157"/>
    </source>
</evidence>
<feature type="compositionally biased region" description="Polar residues" evidence="4">
    <location>
        <begin position="95"/>
        <end position="110"/>
    </location>
</feature>
<dbReference type="AlphaFoldDB" id="A0A9P8NY04"/>
<evidence type="ECO:0000256" key="2">
    <source>
        <dbReference type="ARBA" id="ARBA00023125"/>
    </source>
</evidence>
<dbReference type="OrthoDB" id="39591at2759"/>
<dbReference type="PROSITE" id="PS51294">
    <property type="entry name" value="HTH_MYB"/>
    <property type="match status" value="2"/>
</dbReference>
<keyword evidence="3" id="KW-0539">Nucleus</keyword>
<evidence type="ECO:0000313" key="7">
    <source>
        <dbReference type="EMBL" id="KAH3661845.1"/>
    </source>
</evidence>
<dbReference type="GeneID" id="70237987"/>
<dbReference type="InterPro" id="IPR001005">
    <property type="entry name" value="SANT/Myb"/>
</dbReference>
<dbReference type="Proteomes" id="UP000769157">
    <property type="component" value="Unassembled WGS sequence"/>
</dbReference>
<sequence>MLDQQHQEAQEQIGGARALLELGTKQKEGADQNNDPDQQSKHDDDDDTLDRSRKRAFANEDDMSQLEFQQWTTGFLADDLEGHEGDQDADGYHFGNQSGLGIPSLSQNSSKRPKKTPKKDGPGPRNGASGNGRLKNINVDPELANLDTSSFVQDAMIDARTLASLGSIDHEYLRQAAESAHEGTAEDEVQHLAVQAVNQAVAAAQAQAAAVMEKNDAQNNSIQGSDRRKHLPTPPLQSDSQQDRSGGSRELSPSGHVYSAPNAETAALVAEAAEKARSYVTVHPQGRSFSKEESNAIDLFITEYRNINNMTREEICKRIWSNERKKDDFWESLQKVLPERTRASLYKHVRRTYHIFNVRGKWTPEDDEKLASLASKMEGQWKQIGLEMNRMPEDCRDRWRNYVKCGNNRLRHKWSLEEEDKLRTVIHTMLREQTANSSAIDVEPVINWTLVSERMGGTRSRIQCRYKWNKLVKREAGNRARSVDLETRNWLLARLREIWNREGTESIDWDTLASLHPTNIWTGADFKKCFEKMKSTVSGYRKKSFIEIVDILLQDNTDTFFDSEDKSPEKKKDEAKPDAKKPDTEVSLSELQDLVKREVEAIEFR</sequence>
<feature type="region of interest" description="Disordered" evidence="4">
    <location>
        <begin position="1"/>
        <end position="137"/>
    </location>
</feature>
<reference evidence="7" key="2">
    <citation type="submission" date="2021-01" db="EMBL/GenBank/DDBJ databases">
        <authorList>
            <person name="Schikora-Tamarit M.A."/>
        </authorList>
    </citation>
    <scope>NUCLEOTIDE SEQUENCE</scope>
    <source>
        <strain evidence="7">CBS6075</strain>
    </source>
</reference>
<organism evidence="7 8">
    <name type="scientific">Ogataea philodendri</name>
    <dbReference type="NCBI Taxonomy" id="1378263"/>
    <lineage>
        <taxon>Eukaryota</taxon>
        <taxon>Fungi</taxon>
        <taxon>Dikarya</taxon>
        <taxon>Ascomycota</taxon>
        <taxon>Saccharomycotina</taxon>
        <taxon>Pichiomycetes</taxon>
        <taxon>Pichiales</taxon>
        <taxon>Pichiaceae</taxon>
        <taxon>Ogataea</taxon>
    </lineage>
</organism>
<feature type="domain" description="Myb-like" evidence="5">
    <location>
        <begin position="406"/>
        <end position="472"/>
    </location>
</feature>
<dbReference type="PANTHER" id="PTHR46380">
    <property type="entry name" value="CYCLIN-D-BINDING MYB-LIKE TRANSCRIPTION FACTOR 1"/>
    <property type="match status" value="1"/>
</dbReference>
<gene>
    <name evidence="7" type="ORF">OGAPHI_006023</name>
</gene>
<evidence type="ECO:0000259" key="5">
    <source>
        <dbReference type="PROSITE" id="PS50090"/>
    </source>
</evidence>
<keyword evidence="8" id="KW-1185">Reference proteome</keyword>
<dbReference type="CDD" id="cd00167">
    <property type="entry name" value="SANT"/>
    <property type="match status" value="2"/>
</dbReference>
<accession>A0A9P8NY04</accession>
<name>A0A9P8NY04_9ASCO</name>
<dbReference type="PROSITE" id="PS50090">
    <property type="entry name" value="MYB_LIKE"/>
    <property type="match status" value="2"/>
</dbReference>
<protein>
    <recommendedName>
        <fullName evidence="9">DNA-binding protein REB1</fullName>
    </recommendedName>
</protein>
<dbReference type="InterPro" id="IPR009057">
    <property type="entry name" value="Homeodomain-like_sf"/>
</dbReference>
<reference evidence="7" key="1">
    <citation type="journal article" date="2021" name="Open Biol.">
        <title>Shared evolutionary footprints suggest mitochondrial oxidative damage underlies multiple complex I losses in fungi.</title>
        <authorList>
            <person name="Schikora-Tamarit M.A."/>
            <person name="Marcet-Houben M."/>
            <person name="Nosek J."/>
            <person name="Gabaldon T."/>
        </authorList>
    </citation>
    <scope>NUCLEOTIDE SEQUENCE</scope>
    <source>
        <strain evidence="7">CBS6075</strain>
    </source>
</reference>
<dbReference type="RefSeq" id="XP_046058949.1">
    <property type="nucleotide sequence ID" value="XM_046207269.1"/>
</dbReference>
<dbReference type="Gene3D" id="1.10.10.60">
    <property type="entry name" value="Homeodomain-like"/>
    <property type="match status" value="2"/>
</dbReference>
<dbReference type="GO" id="GO:0000976">
    <property type="term" value="F:transcription cis-regulatory region binding"/>
    <property type="evidence" value="ECO:0007669"/>
    <property type="project" value="TreeGrafter"/>
</dbReference>
<comment type="subcellular location">
    <subcellularLocation>
        <location evidence="1">Nucleus</location>
    </subcellularLocation>
</comment>
<evidence type="ECO:0000259" key="6">
    <source>
        <dbReference type="PROSITE" id="PS51294"/>
    </source>
</evidence>
<feature type="domain" description="HTH myb-type" evidence="6">
    <location>
        <begin position="447"/>
        <end position="476"/>
    </location>
</feature>
<comment type="caution">
    <text evidence="7">The sequence shown here is derived from an EMBL/GenBank/DDBJ whole genome shotgun (WGS) entry which is preliminary data.</text>
</comment>
<dbReference type="PANTHER" id="PTHR46380:SF2">
    <property type="entry name" value="CYCLIN-D-BINDING MYB-LIKE TRANSCRIPTION FACTOR 1"/>
    <property type="match status" value="1"/>
</dbReference>
<evidence type="ECO:0008006" key="9">
    <source>
        <dbReference type="Google" id="ProtNLM"/>
    </source>
</evidence>
<feature type="compositionally biased region" description="Low complexity" evidence="4">
    <location>
        <begin position="237"/>
        <end position="249"/>
    </location>
</feature>
<dbReference type="SMART" id="SM00717">
    <property type="entry name" value="SANT"/>
    <property type="match status" value="3"/>
</dbReference>
<dbReference type="GO" id="GO:0003700">
    <property type="term" value="F:DNA-binding transcription factor activity"/>
    <property type="evidence" value="ECO:0007669"/>
    <property type="project" value="TreeGrafter"/>
</dbReference>
<feature type="domain" description="HTH myb-type" evidence="6">
    <location>
        <begin position="358"/>
        <end position="407"/>
    </location>
</feature>
<evidence type="ECO:0000256" key="3">
    <source>
        <dbReference type="ARBA" id="ARBA00023242"/>
    </source>
</evidence>
<dbReference type="SUPFAM" id="SSF46689">
    <property type="entry name" value="Homeodomain-like"/>
    <property type="match status" value="2"/>
</dbReference>
<evidence type="ECO:0000256" key="4">
    <source>
        <dbReference type="SAM" id="MobiDB-lite"/>
    </source>
</evidence>
<feature type="compositionally biased region" description="Basic and acidic residues" evidence="4">
    <location>
        <begin position="563"/>
        <end position="584"/>
    </location>
</feature>
<feature type="region of interest" description="Disordered" evidence="4">
    <location>
        <begin position="560"/>
        <end position="587"/>
    </location>
</feature>
<feature type="region of interest" description="Disordered" evidence="4">
    <location>
        <begin position="212"/>
        <end position="258"/>
    </location>
</feature>
<feature type="domain" description="Myb-like" evidence="5">
    <location>
        <begin position="359"/>
        <end position="403"/>
    </location>
</feature>
<dbReference type="InterPro" id="IPR051651">
    <property type="entry name" value="DMTF1_DNA-bind_reg"/>
</dbReference>
<evidence type="ECO:0000256" key="1">
    <source>
        <dbReference type="ARBA" id="ARBA00004123"/>
    </source>
</evidence>
<dbReference type="InterPro" id="IPR017930">
    <property type="entry name" value="Myb_dom"/>
</dbReference>
<keyword evidence="2" id="KW-0238">DNA-binding</keyword>
<dbReference type="EMBL" id="JAEUBE010000414">
    <property type="protein sequence ID" value="KAH3661845.1"/>
    <property type="molecule type" value="Genomic_DNA"/>
</dbReference>